<dbReference type="STRING" id="13249.T1HBF4"/>
<reference evidence="6" key="1">
    <citation type="submission" date="2015-05" db="UniProtKB">
        <authorList>
            <consortium name="EnsemblMetazoa"/>
        </authorList>
    </citation>
    <scope>IDENTIFICATION</scope>
</reference>
<keyword evidence="7" id="KW-1185">Reference proteome</keyword>
<dbReference type="AlphaFoldDB" id="T1HBF4"/>
<evidence type="ECO:0000256" key="3">
    <source>
        <dbReference type="ARBA" id="ARBA00022553"/>
    </source>
</evidence>
<dbReference type="EnsemblMetazoa" id="RPRC001365-RA">
    <property type="protein sequence ID" value="RPRC001365-PA"/>
    <property type="gene ID" value="RPRC001365"/>
</dbReference>
<dbReference type="PANTHER" id="PTHR24217:SF0">
    <property type="entry name" value="PDZ DOMAIN-CONTAINING PROTEIN"/>
    <property type="match status" value="1"/>
</dbReference>
<protein>
    <submittedName>
        <fullName evidence="6">Uncharacterized protein</fullName>
    </submittedName>
</protein>
<dbReference type="EMBL" id="ACPB03012642">
    <property type="status" value="NOT_ANNOTATED_CDS"/>
    <property type="molecule type" value="Genomic_DNA"/>
</dbReference>
<evidence type="ECO:0000256" key="4">
    <source>
        <dbReference type="ARBA" id="ARBA00038161"/>
    </source>
</evidence>
<evidence type="ECO:0000256" key="5">
    <source>
        <dbReference type="SAM" id="MobiDB-lite"/>
    </source>
</evidence>
<dbReference type="eggNOG" id="KOG3643">
    <property type="taxonomic scope" value="Eukaryota"/>
</dbReference>
<feature type="region of interest" description="Disordered" evidence="5">
    <location>
        <begin position="169"/>
        <end position="191"/>
    </location>
</feature>
<dbReference type="InParanoid" id="T1HBF4"/>
<dbReference type="GO" id="GO:0032233">
    <property type="term" value="P:positive regulation of actin filament bundle assembly"/>
    <property type="evidence" value="ECO:0007669"/>
    <property type="project" value="TreeGrafter"/>
</dbReference>
<organism evidence="6 7">
    <name type="scientific">Rhodnius prolixus</name>
    <name type="common">Triatomid bug</name>
    <dbReference type="NCBI Taxonomy" id="13249"/>
    <lineage>
        <taxon>Eukaryota</taxon>
        <taxon>Metazoa</taxon>
        <taxon>Ecdysozoa</taxon>
        <taxon>Arthropoda</taxon>
        <taxon>Hexapoda</taxon>
        <taxon>Insecta</taxon>
        <taxon>Pterygota</taxon>
        <taxon>Neoptera</taxon>
        <taxon>Paraneoptera</taxon>
        <taxon>Hemiptera</taxon>
        <taxon>Heteroptera</taxon>
        <taxon>Panheteroptera</taxon>
        <taxon>Cimicomorpha</taxon>
        <taxon>Reduviidae</taxon>
        <taxon>Triatominae</taxon>
        <taxon>Rhodnius</taxon>
    </lineage>
</organism>
<feature type="region of interest" description="Disordered" evidence="5">
    <location>
        <begin position="1"/>
        <end position="49"/>
    </location>
</feature>
<dbReference type="InterPro" id="IPR051976">
    <property type="entry name" value="Synaptopodin_domain"/>
</dbReference>
<evidence type="ECO:0000313" key="7">
    <source>
        <dbReference type="Proteomes" id="UP000015103"/>
    </source>
</evidence>
<evidence type="ECO:0000256" key="2">
    <source>
        <dbReference type="ARBA" id="ARBA00022490"/>
    </source>
</evidence>
<name>T1HBF4_RHOPR</name>
<accession>T1HBF4</accession>
<dbReference type="PANTHER" id="PTHR24217">
    <property type="entry name" value="PUTATIVE-RELATED"/>
    <property type="match status" value="1"/>
</dbReference>
<comment type="similarity">
    <text evidence="4">Belongs to the synaptopodin family.</text>
</comment>
<dbReference type="Proteomes" id="UP000015103">
    <property type="component" value="Unassembled WGS sequence"/>
</dbReference>
<evidence type="ECO:0000313" key="6">
    <source>
        <dbReference type="EnsemblMetazoa" id="RPRC001365-PA"/>
    </source>
</evidence>
<comment type="subcellular location">
    <subcellularLocation>
        <location evidence="1">Cytoplasm</location>
    </subcellularLocation>
</comment>
<dbReference type="OMA" id="RSENWIV"/>
<keyword evidence="3" id="KW-0597">Phosphoprotein</keyword>
<sequence>MSALVPSKSSTHISFRSVQQHQSQSIQRSSSEVVISRGFKPSDTQNPRTTKFLTDLSQKIWGRSLEASGHKVNFEDGLHTKPIDLEKLFTPASDSGEITPSKNRKVYASSSFYAPYHPTMEEQVELARRISHSLSDISNKESKGQSMYVNRKKRSVKWVHEGEGKLPEQISENENFAPAPQNKKESKPPLKLVMNPRGQVQDISTLRKQGFAFEPMSPEVCLDLVRDLNAPRGKGAELFAKRRKKSEKWIIDENNVKTVETYSGSSTPMSKLPPPSYLKDSTHRVENVQKMNQIQERFTLPRLKMIKSPWEAALEGSVESAFQEINTPRGMVMAPTPNTLRKLATPTPPLPPTTHCAPPVKEELYKPKVPRAWNPQPTCKTFSFSDLAPTVLLAKYKMVLHYKAVIPISSQSSTPRARAGSGGSMFGDVNISAILDSFSVSYDKRVRPNYGGSLGYSLI</sequence>
<feature type="compositionally biased region" description="Low complexity" evidence="5">
    <location>
        <begin position="16"/>
        <end position="37"/>
    </location>
</feature>
<dbReference type="EMBL" id="ACPB03012643">
    <property type="status" value="NOT_ANNOTATED_CDS"/>
    <property type="molecule type" value="Genomic_DNA"/>
</dbReference>
<dbReference type="VEuPathDB" id="VectorBase:RPRC001365"/>
<dbReference type="GO" id="GO:0005634">
    <property type="term" value="C:nucleus"/>
    <property type="evidence" value="ECO:0007669"/>
    <property type="project" value="TreeGrafter"/>
</dbReference>
<dbReference type="GO" id="GO:0003779">
    <property type="term" value="F:actin binding"/>
    <property type="evidence" value="ECO:0007669"/>
    <property type="project" value="TreeGrafter"/>
</dbReference>
<proteinExistence type="inferred from homology"/>
<dbReference type="GO" id="GO:0030018">
    <property type="term" value="C:Z disc"/>
    <property type="evidence" value="ECO:0007669"/>
    <property type="project" value="TreeGrafter"/>
</dbReference>
<evidence type="ECO:0000256" key="1">
    <source>
        <dbReference type="ARBA" id="ARBA00004496"/>
    </source>
</evidence>
<keyword evidence="2" id="KW-0963">Cytoplasm</keyword>
<dbReference type="GO" id="GO:0015629">
    <property type="term" value="C:actin cytoskeleton"/>
    <property type="evidence" value="ECO:0007669"/>
    <property type="project" value="TreeGrafter"/>
</dbReference>
<dbReference type="HOGENOM" id="CLU_596300_0_0_1"/>